<dbReference type="Proteomes" id="UP000295096">
    <property type="component" value="Unassembled WGS sequence"/>
</dbReference>
<evidence type="ECO:0000313" key="4">
    <source>
        <dbReference type="Proteomes" id="UP000295096"/>
    </source>
</evidence>
<dbReference type="InterPro" id="IPR005064">
    <property type="entry name" value="BUG"/>
</dbReference>
<evidence type="ECO:0000256" key="2">
    <source>
        <dbReference type="SAM" id="MobiDB-lite"/>
    </source>
</evidence>
<dbReference type="PANTHER" id="PTHR42928:SF5">
    <property type="entry name" value="BLR1237 PROTEIN"/>
    <property type="match status" value="1"/>
</dbReference>
<proteinExistence type="inferred from homology"/>
<dbReference type="AlphaFoldDB" id="A0A4V3AAC7"/>
<comment type="similarity">
    <text evidence="1">Belongs to the UPF0065 (bug) family.</text>
</comment>
<gene>
    <name evidence="3" type="ORF">E2C06_10960</name>
</gene>
<dbReference type="Gene3D" id="3.40.190.150">
    <property type="entry name" value="Bordetella uptake gene, domain 1"/>
    <property type="match status" value="1"/>
</dbReference>
<keyword evidence="4" id="KW-1185">Reference proteome</keyword>
<name>A0A4V3AAC7_9PROT</name>
<organism evidence="3 4">
    <name type="scientific">Dankookia rubra</name>
    <dbReference type="NCBI Taxonomy" id="1442381"/>
    <lineage>
        <taxon>Bacteria</taxon>
        <taxon>Pseudomonadati</taxon>
        <taxon>Pseudomonadota</taxon>
        <taxon>Alphaproteobacteria</taxon>
        <taxon>Acetobacterales</taxon>
        <taxon>Roseomonadaceae</taxon>
        <taxon>Dankookia</taxon>
    </lineage>
</organism>
<dbReference type="OrthoDB" id="7250553at2"/>
<dbReference type="PANTHER" id="PTHR42928">
    <property type="entry name" value="TRICARBOXYLATE-BINDING PROTEIN"/>
    <property type="match status" value="1"/>
</dbReference>
<dbReference type="SUPFAM" id="SSF53850">
    <property type="entry name" value="Periplasmic binding protein-like II"/>
    <property type="match status" value="1"/>
</dbReference>
<dbReference type="EMBL" id="SMSJ01000010">
    <property type="protein sequence ID" value="TDH62645.1"/>
    <property type="molecule type" value="Genomic_DNA"/>
</dbReference>
<dbReference type="Gene3D" id="3.40.190.10">
    <property type="entry name" value="Periplasmic binding protein-like II"/>
    <property type="match status" value="1"/>
</dbReference>
<comment type="caution">
    <text evidence="3">The sequence shown here is derived from an EMBL/GenBank/DDBJ whole genome shotgun (WGS) entry which is preliminary data.</text>
</comment>
<sequence length="362" mass="37491">MSEAGRGGESIPSPDPTLPFCGSAPSAPRVPTRKNGWRPGGMPFPGPAFPRRALFLAALAGPAGAQPWPDRPVRFIVPVSPGGSVDPLARLVGRHLGEALGQPVVVENHAGAGGNIAFEMVARAKPDGNTLLVGWDSLAINPALFPRVDYDPLRDFAPIIQTVRTAQLLVVRPGLRVADLAGFLDLARRRRLTLGSPGNGSIGHLAAAMLQARAGAEWTHVPYRGGGPAMADLIAGHIDAVSLTLPAATEHVRAGRLRAIAVTTAARSPALPAVPTLAESGFPGFEVTSWQGLLAPAGTDAAILRRLNAEVARILALPEVAAQLGAQGFEPVGGAAEVLAARLAEDVPRWPGVVRLAGARLD</sequence>
<protein>
    <submittedName>
        <fullName evidence="3">Tripartite tricarboxylate transporter substrate binding protein</fullName>
    </submittedName>
</protein>
<evidence type="ECO:0000313" key="3">
    <source>
        <dbReference type="EMBL" id="TDH62645.1"/>
    </source>
</evidence>
<dbReference type="Pfam" id="PF03401">
    <property type="entry name" value="TctC"/>
    <property type="match status" value="1"/>
</dbReference>
<accession>A0A4V3AAC7</accession>
<dbReference type="CDD" id="cd13578">
    <property type="entry name" value="PBP2_Bug27"/>
    <property type="match status" value="1"/>
</dbReference>
<feature type="region of interest" description="Disordered" evidence="2">
    <location>
        <begin position="1"/>
        <end position="40"/>
    </location>
</feature>
<dbReference type="InterPro" id="IPR042100">
    <property type="entry name" value="Bug_dom1"/>
</dbReference>
<evidence type="ECO:0000256" key="1">
    <source>
        <dbReference type="ARBA" id="ARBA00006987"/>
    </source>
</evidence>
<reference evidence="3 4" key="1">
    <citation type="journal article" date="2016" name="J. Microbiol.">
        <title>Dankookia rubra gen. nov., sp. nov., an alphaproteobacterium isolated from sediment of a shallow stream.</title>
        <authorList>
            <person name="Kim W.H."/>
            <person name="Kim D.H."/>
            <person name="Kang K."/>
            <person name="Ahn T.Y."/>
        </authorList>
    </citation>
    <scope>NUCLEOTIDE SEQUENCE [LARGE SCALE GENOMIC DNA]</scope>
    <source>
        <strain evidence="3 4">JCM30602</strain>
    </source>
</reference>